<protein>
    <submittedName>
        <fullName evidence="2">Nitrite reductase</fullName>
    </submittedName>
</protein>
<dbReference type="OrthoDB" id="5993839at2"/>
<dbReference type="AlphaFoldDB" id="A0A5B8UPL5"/>
<name>A0A5B8UPL5_9BACT</name>
<keyword evidence="3" id="KW-1185">Reference proteome</keyword>
<keyword evidence="1" id="KW-0732">Signal</keyword>
<dbReference type="EMBL" id="CP042433">
    <property type="protein sequence ID" value="QEC57885.1"/>
    <property type="molecule type" value="Genomic_DNA"/>
</dbReference>
<dbReference type="NCBIfam" id="NF047539">
    <property type="entry name" value="XAC2610_fam"/>
    <property type="match status" value="1"/>
</dbReference>
<evidence type="ECO:0000256" key="1">
    <source>
        <dbReference type="SAM" id="SignalP"/>
    </source>
</evidence>
<proteinExistence type="predicted"/>
<organism evidence="2 3">
    <name type="scientific">Flavisolibacter ginsenosidimutans</name>
    <dbReference type="NCBI Taxonomy" id="661481"/>
    <lineage>
        <taxon>Bacteria</taxon>
        <taxon>Pseudomonadati</taxon>
        <taxon>Bacteroidota</taxon>
        <taxon>Chitinophagia</taxon>
        <taxon>Chitinophagales</taxon>
        <taxon>Chitinophagaceae</taxon>
        <taxon>Flavisolibacter</taxon>
    </lineage>
</organism>
<accession>A0A5B8UPL5</accession>
<gene>
    <name evidence="2" type="ORF">FSB75_18905</name>
</gene>
<reference evidence="2 3" key="1">
    <citation type="journal article" date="2015" name="Int. J. Syst. Evol. Microbiol.">
        <title>Flavisolibacter ginsenosidimutans sp. nov., with ginsenoside-converting activity isolated from soil used for cultivating ginseng.</title>
        <authorList>
            <person name="Zhao Y."/>
            <person name="Liu Q."/>
            <person name="Kang M.S."/>
            <person name="Jin F."/>
            <person name="Yu H."/>
            <person name="Im W.T."/>
        </authorList>
    </citation>
    <scope>NUCLEOTIDE SEQUENCE [LARGE SCALE GENOMIC DNA]</scope>
    <source>
        <strain evidence="2 3">Gsoil 636</strain>
    </source>
</reference>
<dbReference type="InterPro" id="IPR058087">
    <property type="entry name" value="XAC2610_dom"/>
</dbReference>
<evidence type="ECO:0000313" key="3">
    <source>
        <dbReference type="Proteomes" id="UP000321204"/>
    </source>
</evidence>
<dbReference type="Proteomes" id="UP000321204">
    <property type="component" value="Chromosome"/>
</dbReference>
<sequence length="201" mass="23039">MSKYKLLATFILLSFIASSQTKLAYQDKKFSFVLLVDSANGECAVKSIALARRSDGKQIQAILPPENTQPCTLPKEQIFIIEDMNFDGYNDIRLLQFLPAAPNLPYYCWIYKTKQKRFERQKALEEITSPDFNAKQKRIFSFWRDGCCDHGLNTYKYIGGRPVLVEQGEVKEEGGKVITTLKKRINGKLKLVKKTTEKAKE</sequence>
<dbReference type="KEGG" id="fgg:FSB75_18905"/>
<feature type="signal peptide" evidence="1">
    <location>
        <begin position="1"/>
        <end position="19"/>
    </location>
</feature>
<feature type="chain" id="PRO_5022927609" evidence="1">
    <location>
        <begin position="20"/>
        <end position="201"/>
    </location>
</feature>
<dbReference type="RefSeq" id="WP_146790671.1">
    <property type="nucleotide sequence ID" value="NZ_BAABIO010000003.1"/>
</dbReference>
<evidence type="ECO:0000313" key="2">
    <source>
        <dbReference type="EMBL" id="QEC57885.1"/>
    </source>
</evidence>